<protein>
    <submittedName>
        <fullName evidence="1">Uncharacterized protein</fullName>
    </submittedName>
</protein>
<accession>A0A6H0SJH3</accession>
<evidence type="ECO:0000313" key="2">
    <source>
        <dbReference type="Proteomes" id="UP000502331"/>
    </source>
</evidence>
<reference evidence="1 2" key="1">
    <citation type="submission" date="2018-09" db="EMBL/GenBank/DDBJ databases">
        <title>Glutamicibacter mishrai S5-52T (LMG 29155T = KCTC 39846T).</title>
        <authorList>
            <person name="Das S.K."/>
        </authorList>
    </citation>
    <scope>NUCLEOTIDE SEQUENCE [LARGE SCALE GENOMIC DNA]</scope>
    <source>
        <strain evidence="1 2">S5-52</strain>
    </source>
</reference>
<organism evidence="1 2">
    <name type="scientific">Glutamicibacter mishrai</name>
    <dbReference type="NCBI Taxonomy" id="1775880"/>
    <lineage>
        <taxon>Bacteria</taxon>
        <taxon>Bacillati</taxon>
        <taxon>Actinomycetota</taxon>
        <taxon>Actinomycetes</taxon>
        <taxon>Micrococcales</taxon>
        <taxon>Micrococcaceae</taxon>
        <taxon>Glutamicibacter</taxon>
    </lineage>
</organism>
<proteinExistence type="predicted"/>
<gene>
    <name evidence="1" type="ORF">D3791_10700</name>
</gene>
<dbReference type="Proteomes" id="UP000502331">
    <property type="component" value="Chromosome"/>
</dbReference>
<evidence type="ECO:0000313" key="1">
    <source>
        <dbReference type="EMBL" id="QIV87548.1"/>
    </source>
</evidence>
<sequence length="77" mass="8520">MNDPEFAVDAIEALQAAINELASDSLEGLGWTEESIQSRDRIDDIRHSIHLIRLSDDPKAEHHASTLEKFQALLAGP</sequence>
<name>A0A6H0SJH3_9MICC</name>
<keyword evidence="2" id="KW-1185">Reference proteome</keyword>
<dbReference type="EMBL" id="CP032549">
    <property type="protein sequence ID" value="QIV87548.1"/>
    <property type="molecule type" value="Genomic_DNA"/>
</dbReference>
<dbReference type="AlphaFoldDB" id="A0A6H0SJH3"/>